<feature type="transmembrane region" description="Helical" evidence="1">
    <location>
        <begin position="6"/>
        <end position="29"/>
    </location>
</feature>
<dbReference type="RefSeq" id="WP_212958755.1">
    <property type="nucleotide sequence ID" value="NZ_BORQ01000009.1"/>
</dbReference>
<dbReference type="Proteomes" id="UP000679779">
    <property type="component" value="Unassembled WGS sequence"/>
</dbReference>
<evidence type="ECO:0000313" key="2">
    <source>
        <dbReference type="EMBL" id="GIO34246.1"/>
    </source>
</evidence>
<keyword evidence="3" id="KW-1185">Reference proteome</keyword>
<sequence>MTDQLQNAMIGCAGLLAGVAASLILQLIYRRHGMKKRLFDERQQLITNQAKAAGWNVTTFLLIVAWALIIVFDGISIPFFLMTGVFVLHNVFYLFSRMYHTSRNG</sequence>
<proteinExistence type="predicted"/>
<organism evidence="2 3">
    <name type="scientific">Paenibacillus albilobatus</name>
    <dbReference type="NCBI Taxonomy" id="2716884"/>
    <lineage>
        <taxon>Bacteria</taxon>
        <taxon>Bacillati</taxon>
        <taxon>Bacillota</taxon>
        <taxon>Bacilli</taxon>
        <taxon>Bacillales</taxon>
        <taxon>Paenibacillaceae</taxon>
        <taxon>Paenibacillus</taxon>
    </lineage>
</organism>
<dbReference type="EMBL" id="BORQ01000009">
    <property type="protein sequence ID" value="GIO34246.1"/>
    <property type="molecule type" value="Genomic_DNA"/>
</dbReference>
<keyword evidence="1" id="KW-0472">Membrane</keyword>
<evidence type="ECO:0000313" key="3">
    <source>
        <dbReference type="Proteomes" id="UP000679779"/>
    </source>
</evidence>
<keyword evidence="1" id="KW-0812">Transmembrane</keyword>
<dbReference type="Pfam" id="PF09946">
    <property type="entry name" value="DUF2178"/>
    <property type="match status" value="1"/>
</dbReference>
<name>A0A919XL73_9BACL</name>
<dbReference type="InterPro" id="IPR019235">
    <property type="entry name" value="DUF2178_TM"/>
</dbReference>
<keyword evidence="1" id="KW-1133">Transmembrane helix</keyword>
<feature type="transmembrane region" description="Helical" evidence="1">
    <location>
        <begin position="50"/>
        <end position="69"/>
    </location>
</feature>
<dbReference type="AlphaFoldDB" id="A0A919XL73"/>
<protein>
    <recommendedName>
        <fullName evidence="4">DUF2178 domain-containing protein</fullName>
    </recommendedName>
</protein>
<feature type="transmembrane region" description="Helical" evidence="1">
    <location>
        <begin position="75"/>
        <end position="95"/>
    </location>
</feature>
<evidence type="ECO:0008006" key="4">
    <source>
        <dbReference type="Google" id="ProtNLM"/>
    </source>
</evidence>
<reference evidence="2" key="1">
    <citation type="submission" date="2021-03" db="EMBL/GenBank/DDBJ databases">
        <title>Antimicrobial resistance genes in bacteria isolated from Japanese honey, and their potential for conferring macrolide and lincosamide resistance in the American foulbrood pathogen Paenibacillus larvae.</title>
        <authorList>
            <person name="Okamoto M."/>
            <person name="Kumagai M."/>
            <person name="Kanamori H."/>
            <person name="Takamatsu D."/>
        </authorList>
    </citation>
    <scope>NUCLEOTIDE SEQUENCE</scope>
    <source>
        <strain evidence="2">J2TS6</strain>
    </source>
</reference>
<accession>A0A919XL73</accession>
<comment type="caution">
    <text evidence="2">The sequence shown here is derived from an EMBL/GenBank/DDBJ whole genome shotgun (WGS) entry which is preliminary data.</text>
</comment>
<evidence type="ECO:0000256" key="1">
    <source>
        <dbReference type="SAM" id="Phobius"/>
    </source>
</evidence>
<gene>
    <name evidence="2" type="ORF">J2TS6_53870</name>
</gene>